<dbReference type="Proteomes" id="UP000198650">
    <property type="component" value="Unassembled WGS sequence"/>
</dbReference>
<dbReference type="Gene3D" id="3.40.309.10">
    <property type="entry name" value="Aldehyde Dehydrogenase, Chain A, domain 2"/>
    <property type="match status" value="1"/>
</dbReference>
<evidence type="ECO:0000259" key="3">
    <source>
        <dbReference type="Pfam" id="PF00171"/>
    </source>
</evidence>
<dbReference type="FunFam" id="3.40.309.10:FF:000004">
    <property type="entry name" value="Succinate-semialdehyde dehydrogenase I"/>
    <property type="match status" value="1"/>
</dbReference>
<dbReference type="FunFam" id="3.40.605.10:FF:000005">
    <property type="entry name" value="Succinate-semialdehyde dehydrogenase I"/>
    <property type="match status" value="1"/>
</dbReference>
<dbReference type="InterPro" id="IPR015590">
    <property type="entry name" value="Aldehyde_DH_dom"/>
</dbReference>
<dbReference type="STRING" id="186116.SAMN05192569_102623"/>
<dbReference type="PROSITE" id="PS00070">
    <property type="entry name" value="ALDEHYDE_DEHYDR_CYS"/>
    <property type="match status" value="1"/>
</dbReference>
<dbReference type="CDD" id="cd07103">
    <property type="entry name" value="ALDH_F5_SSADH_GabD"/>
    <property type="match status" value="1"/>
</dbReference>
<dbReference type="PANTHER" id="PTHR43353">
    <property type="entry name" value="SUCCINATE-SEMIALDEHYDE DEHYDROGENASE, MITOCHONDRIAL"/>
    <property type="match status" value="1"/>
</dbReference>
<dbReference type="InterPro" id="IPR016160">
    <property type="entry name" value="Ald_DH_CS_CYS"/>
</dbReference>
<feature type="domain" description="Aldehyde dehydrogenase" evidence="3">
    <location>
        <begin position="17"/>
        <end position="478"/>
    </location>
</feature>
<dbReference type="EMBL" id="FOJS01000026">
    <property type="protein sequence ID" value="SFA50570.1"/>
    <property type="molecule type" value="Genomic_DNA"/>
</dbReference>
<dbReference type="InterPro" id="IPR016161">
    <property type="entry name" value="Ald_DH/histidinol_DH"/>
</dbReference>
<sequence length="485" mass="53279">MSKFSDYTKTIFIDGKWLEAHNGNTLPVQNPATLETITEVSYGDETEAEQAVRAASRAFPQWSGKTARERSQLLYAAYEKMLEYKEELAVILTTEQGKPLKEARAEMDAAASYFLWYAEEANRLYGEIIPSSNKNKRLMVIPQPIGVVAAITPWNFPASMITRKLAPALAAGCTVVLKPAPETPLTAYRIVKILEEVGLPPGVVNLVTGDAVSIGKCWMSHPDVRLITFTGSTEVGRLLMKGSADQVKKLSLELGGHAPVIVFEDADLDLAAELTLASKFRNCGQTCICANRVYVQQTVWDAFVEKLTAKVHQLSIGSGLDETTDIGPLINEEAVRKVQDHLDDAVQKGASVLYGGKRWKGAYPGYFFEPTVLANVTKEMKVMNEETFGPLLPLQPFADEMEAVRQANDTQYGLAAYIFTDSIHRAYRVMEKLEYGIVGINDVFPATAEAPFGGVKQSGLGKEGGKEGIFEFVELKYVSMGIRSL</sequence>
<dbReference type="SUPFAM" id="SSF53720">
    <property type="entry name" value="ALDH-like"/>
    <property type="match status" value="1"/>
</dbReference>
<protein>
    <submittedName>
        <fullName evidence="4">Succinate-semialdehyde dehydrogenase / glutarate-semialdehyde dehydrogenase</fullName>
    </submittedName>
</protein>
<keyword evidence="2" id="KW-0560">Oxidoreductase</keyword>
<dbReference type="InterPro" id="IPR016163">
    <property type="entry name" value="Ald_DH_C"/>
</dbReference>
<dbReference type="InterPro" id="IPR050740">
    <property type="entry name" value="Aldehyde_DH_Superfamily"/>
</dbReference>
<dbReference type="GO" id="GO:0004777">
    <property type="term" value="F:succinate-semialdehyde dehydrogenase (NAD+) activity"/>
    <property type="evidence" value="ECO:0007669"/>
    <property type="project" value="TreeGrafter"/>
</dbReference>
<evidence type="ECO:0000313" key="4">
    <source>
        <dbReference type="EMBL" id="SFA50570.1"/>
    </source>
</evidence>
<evidence type="ECO:0000256" key="2">
    <source>
        <dbReference type="ARBA" id="ARBA00023002"/>
    </source>
</evidence>
<evidence type="ECO:0000256" key="1">
    <source>
        <dbReference type="ARBA" id="ARBA00009986"/>
    </source>
</evidence>
<evidence type="ECO:0000313" key="5">
    <source>
        <dbReference type="Proteomes" id="UP000198650"/>
    </source>
</evidence>
<dbReference type="AlphaFoldDB" id="A0A1I0TFP8"/>
<keyword evidence="5" id="KW-1185">Reference proteome</keyword>
<organism evidence="4 5">
    <name type="scientific">Parageobacillus thermantarcticus</name>
    <dbReference type="NCBI Taxonomy" id="186116"/>
    <lineage>
        <taxon>Bacteria</taxon>
        <taxon>Bacillati</taxon>
        <taxon>Bacillota</taxon>
        <taxon>Bacilli</taxon>
        <taxon>Bacillales</taxon>
        <taxon>Anoxybacillaceae</taxon>
        <taxon>Parageobacillus</taxon>
    </lineage>
</organism>
<dbReference type="OrthoDB" id="9762913at2"/>
<dbReference type="RefSeq" id="WP_090950083.1">
    <property type="nucleotide sequence ID" value="NZ_FOJS01000026.1"/>
</dbReference>
<gene>
    <name evidence="4" type="ORF">SAMN05192569_102623</name>
</gene>
<dbReference type="GO" id="GO:0009450">
    <property type="term" value="P:gamma-aminobutyric acid catabolic process"/>
    <property type="evidence" value="ECO:0007669"/>
    <property type="project" value="TreeGrafter"/>
</dbReference>
<accession>A0A1I0TFP8</accession>
<reference evidence="5" key="1">
    <citation type="submission" date="2016-10" db="EMBL/GenBank/DDBJ databases">
        <authorList>
            <person name="Varghese N."/>
            <person name="Submissions S."/>
        </authorList>
    </citation>
    <scope>NUCLEOTIDE SEQUENCE [LARGE SCALE GENOMIC DNA]</scope>
    <source>
        <strain evidence="5">M1</strain>
    </source>
</reference>
<comment type="similarity">
    <text evidence="1">Belongs to the aldehyde dehydrogenase family.</text>
</comment>
<dbReference type="Pfam" id="PF00171">
    <property type="entry name" value="Aldedh"/>
    <property type="match status" value="1"/>
</dbReference>
<proteinExistence type="inferred from homology"/>
<dbReference type="InterPro" id="IPR016162">
    <property type="entry name" value="Ald_DH_N"/>
</dbReference>
<name>A0A1I0TFP8_9BACL</name>
<dbReference type="Gene3D" id="3.40.605.10">
    <property type="entry name" value="Aldehyde Dehydrogenase, Chain A, domain 1"/>
    <property type="match status" value="1"/>
</dbReference>
<dbReference type="PANTHER" id="PTHR43353:SF5">
    <property type="entry name" value="SUCCINATE-SEMIALDEHYDE DEHYDROGENASE, MITOCHONDRIAL"/>
    <property type="match status" value="1"/>
</dbReference>